<name>A0A9R1TNU4_9HYME</name>
<dbReference type="GeneID" id="105272273"/>
<accession>A0A9R1TNU4</accession>
<dbReference type="Pfam" id="PF14960">
    <property type="entry name" value="ATP_synth_reg"/>
    <property type="match status" value="1"/>
</dbReference>
<dbReference type="OrthoDB" id="9435504at2759"/>
<keyword evidence="2" id="KW-1185">Reference proteome</keyword>
<keyword evidence="1" id="KW-1133">Transmembrane helix</keyword>
<sequence length="290" mass="33427">MGDEKKLRETDEKKGGKEELPGDITTFYSYFLNLWTRLKAKNFYRVVFDSKKLKAVTMIGKIEEEIKKLFEKIEKEIGDFDQEVEELKGQTDDVKRIKGILTEYKSTVQKILEEYSKSLIEMKNKMTKDVTTTEELTQFAKFSEVKFNDLKKTTGDLTDSLETSGSDSLKKNLNNTLKESNERITSDFASLVENFKKIQGEKPVPPKLPLSELKVPDVQKTKVSSSSKDLKTVPKPLIPPEIRDKLRKFSFTKHFNSETVTGRANVARLTIFGVVLGFLYWRRKRSQSQK</sequence>
<evidence type="ECO:0000313" key="3">
    <source>
        <dbReference type="RefSeq" id="XP_011312624.1"/>
    </source>
</evidence>
<keyword evidence="1" id="KW-0812">Transmembrane</keyword>
<dbReference type="Proteomes" id="UP000694866">
    <property type="component" value="Unplaced"/>
</dbReference>
<proteinExistence type="predicted"/>
<dbReference type="RefSeq" id="XP_011312624.1">
    <property type="nucleotide sequence ID" value="XM_011314322.1"/>
</dbReference>
<gene>
    <name evidence="3" type="primary">LOC105272273</name>
</gene>
<evidence type="ECO:0000256" key="1">
    <source>
        <dbReference type="SAM" id="Phobius"/>
    </source>
</evidence>
<organism evidence="2 3">
    <name type="scientific">Fopius arisanus</name>
    <dbReference type="NCBI Taxonomy" id="64838"/>
    <lineage>
        <taxon>Eukaryota</taxon>
        <taxon>Metazoa</taxon>
        <taxon>Ecdysozoa</taxon>
        <taxon>Arthropoda</taxon>
        <taxon>Hexapoda</taxon>
        <taxon>Insecta</taxon>
        <taxon>Pterygota</taxon>
        <taxon>Neoptera</taxon>
        <taxon>Endopterygota</taxon>
        <taxon>Hymenoptera</taxon>
        <taxon>Apocrita</taxon>
        <taxon>Ichneumonoidea</taxon>
        <taxon>Braconidae</taxon>
        <taxon>Opiinae</taxon>
        <taxon>Fopius</taxon>
    </lineage>
</organism>
<dbReference type="AlphaFoldDB" id="A0A9R1TNU4"/>
<keyword evidence="1" id="KW-0472">Membrane</keyword>
<protein>
    <submittedName>
        <fullName evidence="3">Uncharacterized protein</fullName>
    </submittedName>
</protein>
<feature type="transmembrane region" description="Helical" evidence="1">
    <location>
        <begin position="265"/>
        <end position="281"/>
    </location>
</feature>
<dbReference type="InterPro" id="IPR009125">
    <property type="entry name" value="ATPMK"/>
</dbReference>
<evidence type="ECO:0000313" key="2">
    <source>
        <dbReference type="Proteomes" id="UP000694866"/>
    </source>
</evidence>
<reference evidence="3" key="1">
    <citation type="submission" date="2025-08" db="UniProtKB">
        <authorList>
            <consortium name="RefSeq"/>
        </authorList>
    </citation>
    <scope>IDENTIFICATION</scope>
    <source>
        <strain evidence="3">USDA-PBARC FA_bdor</strain>
        <tissue evidence="3">Whole organism</tissue>
    </source>
</reference>
<dbReference type="KEGG" id="fas:105272273"/>